<evidence type="ECO:0000313" key="2">
    <source>
        <dbReference type="EMBL" id="KNE18901.1"/>
    </source>
</evidence>
<reference evidence="3" key="1">
    <citation type="submission" date="2015-07" db="EMBL/GenBank/DDBJ databases">
        <title>Fjat-10053 dsm26.</title>
        <authorList>
            <person name="Liu B."/>
            <person name="Wang J."/>
            <person name="Zhu Y."/>
            <person name="Liu G."/>
            <person name="Chen Q."/>
            <person name="Chen Z."/>
            <person name="Lan J."/>
            <person name="Che J."/>
            <person name="Ge C."/>
            <person name="Shi H."/>
            <person name="Pan Z."/>
            <person name="Liu X."/>
        </authorList>
    </citation>
    <scope>NUCLEOTIDE SEQUENCE [LARGE SCALE GENOMIC DNA]</scope>
    <source>
        <strain evidence="3">DSM 26</strain>
    </source>
</reference>
<protein>
    <submittedName>
        <fullName evidence="2">Uncharacterized protein</fullName>
    </submittedName>
</protein>
<name>A0A0L0QK12_VIRPA</name>
<dbReference type="EMBL" id="LGTO01000007">
    <property type="protein sequence ID" value="KNE18901.1"/>
    <property type="molecule type" value="Genomic_DNA"/>
</dbReference>
<proteinExistence type="predicted"/>
<comment type="caution">
    <text evidence="2">The sequence shown here is derived from an EMBL/GenBank/DDBJ whole genome shotgun (WGS) entry which is preliminary data.</text>
</comment>
<dbReference type="AlphaFoldDB" id="A0A0L0QK12"/>
<organism evidence="2 3">
    <name type="scientific">Virgibacillus pantothenticus</name>
    <dbReference type="NCBI Taxonomy" id="1473"/>
    <lineage>
        <taxon>Bacteria</taxon>
        <taxon>Bacillati</taxon>
        <taxon>Bacillota</taxon>
        <taxon>Bacilli</taxon>
        <taxon>Bacillales</taxon>
        <taxon>Bacillaceae</taxon>
        <taxon>Virgibacillus</taxon>
    </lineage>
</organism>
<keyword evidence="1" id="KW-0472">Membrane</keyword>
<keyword evidence="3" id="KW-1185">Reference proteome</keyword>
<sequence>MERYWKLIFISCLLVFGIGFFYLHDTFAEKEVPKYTWEKQAGNDEALEDVLVEGYAQGKNFFAEGIQLAGEDRIYASQLSFLERLSGVMDNPKIKQLQQEYRGFMRGKTENTENYFENENILAYANVKSEWDSSEFKEGNFELEVEALYKNEDKTTSFSIKLPNQDNYVYMAVEDVITINDKLYVVTQNDIYEGEDEEYTELHLYTLNLKEEKLISEAKLFSNKGGDNSENEGGYLLQDLDQLRASKYIAIGATKVVDDVPMEDICLFDLETREKLPVDVPKELLEQEVIAHMDAKKLYFIHEQEGKIEITPYQFAKQKAEEPFEIPISESINSSMTKYTKIINDKLYILYDMNGEMNEKNRLPLMYVIDLKAKKVFYQGELKADNKEAENRIFSVYMMYENEK</sequence>
<dbReference type="Proteomes" id="UP000036780">
    <property type="component" value="Unassembled WGS sequence"/>
</dbReference>
<evidence type="ECO:0000313" key="3">
    <source>
        <dbReference type="Proteomes" id="UP000036780"/>
    </source>
</evidence>
<feature type="transmembrane region" description="Helical" evidence="1">
    <location>
        <begin position="7"/>
        <end position="24"/>
    </location>
</feature>
<accession>A0A0L0QK12</accession>
<dbReference type="OrthoDB" id="2433869at2"/>
<evidence type="ECO:0000256" key="1">
    <source>
        <dbReference type="SAM" id="Phobius"/>
    </source>
</evidence>
<dbReference type="RefSeq" id="WP_050351395.1">
    <property type="nucleotide sequence ID" value="NZ_BOSN01000003.1"/>
</dbReference>
<dbReference type="GeneID" id="66871881"/>
<gene>
    <name evidence="2" type="ORF">AFK71_09955</name>
</gene>
<keyword evidence="1" id="KW-0812">Transmembrane</keyword>
<dbReference type="PATRIC" id="fig|1473.5.peg.486"/>
<keyword evidence="1" id="KW-1133">Transmembrane helix</keyword>